<evidence type="ECO:0000313" key="2">
    <source>
        <dbReference type="WBParaSite" id="PTRK_0001212400.1"/>
    </source>
</evidence>
<name>A0A0N4ZU58_PARTI</name>
<keyword evidence="1" id="KW-1185">Reference proteome</keyword>
<accession>A0A0N4ZU58</accession>
<organism evidence="1 2">
    <name type="scientific">Parastrongyloides trichosuri</name>
    <name type="common">Possum-specific nematode worm</name>
    <dbReference type="NCBI Taxonomy" id="131310"/>
    <lineage>
        <taxon>Eukaryota</taxon>
        <taxon>Metazoa</taxon>
        <taxon>Ecdysozoa</taxon>
        <taxon>Nematoda</taxon>
        <taxon>Chromadorea</taxon>
        <taxon>Rhabditida</taxon>
        <taxon>Tylenchina</taxon>
        <taxon>Panagrolaimomorpha</taxon>
        <taxon>Strongyloidoidea</taxon>
        <taxon>Strongyloididae</taxon>
        <taxon>Parastrongyloides</taxon>
    </lineage>
</organism>
<dbReference type="WBParaSite" id="PTRK_0001212400.1">
    <property type="protein sequence ID" value="PTRK_0001212400.1"/>
    <property type="gene ID" value="PTRK_0001212400"/>
</dbReference>
<dbReference type="AlphaFoldDB" id="A0A0N4ZU58"/>
<reference evidence="2" key="1">
    <citation type="submission" date="2017-02" db="UniProtKB">
        <authorList>
            <consortium name="WormBaseParasite"/>
        </authorList>
    </citation>
    <scope>IDENTIFICATION</scope>
</reference>
<evidence type="ECO:0000313" key="1">
    <source>
        <dbReference type="Proteomes" id="UP000038045"/>
    </source>
</evidence>
<sequence length="337" mass="39625">MSLNEYTILKELSTSLNLDVINTSMVNLNNKKETLIKIDCFLNVHNIKNVIQNLKNNNILEIDILQQYVKIFIKVMKSLKDQKSREMRSFSDTNIVTKSKKIDKNFYFKQEFTQFLKQNGTLFDSSKDKLSPWSMIKKRLLRNSEGKNNNSLLLINKRNKSSKGSLKNSSSSISLGSINVYKEEKMTKCWPSDYNKLLKYVEGEMNILFDVYDDYKGVIKKTKVLLSKKQEFRKNVTLSKVFIPNSIKEKYLSTFQKRTELSLNYDKLQKLQLSDSTINNIKKFITYTDLLENTKFRLSKLELLFHQYEIRIIRLFIKINAMHEELLGMNDTYSLTN</sequence>
<protein>
    <submittedName>
        <fullName evidence="2">Syntaxin, Qa-SNARE family</fullName>
    </submittedName>
</protein>
<dbReference type="Proteomes" id="UP000038045">
    <property type="component" value="Unplaced"/>
</dbReference>
<proteinExistence type="predicted"/>